<dbReference type="SUPFAM" id="SSF51735">
    <property type="entry name" value="NAD(P)-binding Rossmann-fold domains"/>
    <property type="match status" value="1"/>
</dbReference>
<reference evidence="5 6" key="1">
    <citation type="submission" date="2016-10" db="EMBL/GenBank/DDBJ databases">
        <authorList>
            <person name="Cai Z."/>
        </authorList>
    </citation>
    <scope>NUCLEOTIDE SEQUENCE [LARGE SCALE GENOMIC DNA]</scope>
</reference>
<dbReference type="AlphaFoldDB" id="A0A383WKX1"/>
<dbReference type="Proteomes" id="UP000256970">
    <property type="component" value="Unassembled WGS sequence"/>
</dbReference>
<dbReference type="STRING" id="3088.A0A383WKX1"/>
<proteinExistence type="inferred from homology"/>
<dbReference type="InterPro" id="IPR050177">
    <property type="entry name" value="Lipid_A_modif_metabolic_enz"/>
</dbReference>
<feature type="domain" description="3-beta hydroxysteroid dehydrogenase/isomerase" evidence="4">
    <location>
        <begin position="9"/>
        <end position="266"/>
    </location>
</feature>
<dbReference type="PANTHER" id="PTHR43245">
    <property type="entry name" value="BIFUNCTIONAL POLYMYXIN RESISTANCE PROTEIN ARNA"/>
    <property type="match status" value="1"/>
</dbReference>
<protein>
    <recommendedName>
        <fullName evidence="4">3-beta hydroxysteroid dehydrogenase/isomerase domain-containing protein</fullName>
    </recommendedName>
</protein>
<evidence type="ECO:0000313" key="6">
    <source>
        <dbReference type="Proteomes" id="UP000256970"/>
    </source>
</evidence>
<evidence type="ECO:0000256" key="2">
    <source>
        <dbReference type="ARBA" id="ARBA00023002"/>
    </source>
</evidence>
<dbReference type="Pfam" id="PF01073">
    <property type="entry name" value="3Beta_HSD"/>
    <property type="match status" value="1"/>
</dbReference>
<dbReference type="InterPro" id="IPR036291">
    <property type="entry name" value="NAD(P)-bd_dom_sf"/>
</dbReference>
<dbReference type="PANTHER" id="PTHR43245:SF51">
    <property type="entry name" value="SHORT CHAIN DEHYDROGENASE_REDUCTASE FAMILY 42E, MEMBER 2"/>
    <property type="match status" value="1"/>
</dbReference>
<accession>A0A383WKX1</accession>
<dbReference type="EMBL" id="FNXT01001284">
    <property type="protein sequence ID" value="SZX77396.1"/>
    <property type="molecule type" value="Genomic_DNA"/>
</dbReference>
<gene>
    <name evidence="5" type="ORF">BQ4739_LOCUS17749</name>
</gene>
<name>A0A383WKX1_TETOB</name>
<dbReference type="Gene3D" id="3.40.50.720">
    <property type="entry name" value="NAD(P)-binding Rossmann-like Domain"/>
    <property type="match status" value="1"/>
</dbReference>
<comment type="similarity">
    <text evidence="1 3">Belongs to the 3-beta-HSD family.</text>
</comment>
<keyword evidence="6" id="KW-1185">Reference proteome</keyword>
<evidence type="ECO:0000313" key="5">
    <source>
        <dbReference type="EMBL" id="SZX77396.1"/>
    </source>
</evidence>
<dbReference type="GO" id="GO:0016616">
    <property type="term" value="F:oxidoreductase activity, acting on the CH-OH group of donors, NAD or NADP as acceptor"/>
    <property type="evidence" value="ECO:0007669"/>
    <property type="project" value="InterPro"/>
</dbReference>
<sequence length="354" mass="38196">MAPAKRTALVVGGAGFLGKHIVQQLLDTGRYKVRVFDIRACGVPGADMVVGDIRKQEDVTNACRGVDVVVHVATATPTSENALNKQLMDDVNVKGTAHVVEACKQLGISSLVYTSSASVVFDGSDLVGVDETRPYTARPMDYYTETKVEGEQLVLAANSASLAAVALRPSGIFGEGDTVMVPTFVRQAKAGKMKYIIGNGKNVWDFTYVGNVAQAHVLAADKLAIGSPLAGQALFITNQEPIPFWTFTGDMLQGLGYARPHIKLPLLLILCIAMLFEYVIRPLLKPIKELSTDFTVFRVRIVTRQRAFSCEKAKKLLGYVPGVPLQEGIQRTVAHFEHLRNADAPAAAKAGKAQ</sequence>
<keyword evidence="2 3" id="KW-0560">Oxidoreductase</keyword>
<evidence type="ECO:0000256" key="1">
    <source>
        <dbReference type="ARBA" id="ARBA00009219"/>
    </source>
</evidence>
<dbReference type="InterPro" id="IPR002225">
    <property type="entry name" value="3Beta_OHSteriod_DH/Estase"/>
</dbReference>
<evidence type="ECO:0000259" key="4">
    <source>
        <dbReference type="Pfam" id="PF01073"/>
    </source>
</evidence>
<organism evidence="5 6">
    <name type="scientific">Tetradesmus obliquus</name>
    <name type="common">Green alga</name>
    <name type="synonym">Acutodesmus obliquus</name>
    <dbReference type="NCBI Taxonomy" id="3088"/>
    <lineage>
        <taxon>Eukaryota</taxon>
        <taxon>Viridiplantae</taxon>
        <taxon>Chlorophyta</taxon>
        <taxon>core chlorophytes</taxon>
        <taxon>Chlorophyceae</taxon>
        <taxon>CS clade</taxon>
        <taxon>Sphaeropleales</taxon>
        <taxon>Scenedesmaceae</taxon>
        <taxon>Tetradesmus</taxon>
    </lineage>
</organism>
<evidence type="ECO:0000256" key="3">
    <source>
        <dbReference type="RuleBase" id="RU004475"/>
    </source>
</evidence>
<dbReference type="GO" id="GO:0006694">
    <property type="term" value="P:steroid biosynthetic process"/>
    <property type="evidence" value="ECO:0007669"/>
    <property type="project" value="InterPro"/>
</dbReference>